<accession>A0A3A6R3W5</accession>
<sequence>MTTSQAAPQMNPLFRLQFEQAQSCYVLLYPEGMVKLNDSAAEILKKIDGNNTIDQILVLLQRQFPQVGDIRDDIEEFLSVAQQKKWIRYV</sequence>
<evidence type="ECO:0000256" key="4">
    <source>
        <dbReference type="HAMAP-Rule" id="MF_00655"/>
    </source>
</evidence>
<evidence type="ECO:0000256" key="3">
    <source>
        <dbReference type="ARBA" id="ARBA00022905"/>
    </source>
</evidence>
<keyword evidence="6" id="KW-1185">Reference proteome</keyword>
<dbReference type="GO" id="GO:0018189">
    <property type="term" value="P:pyrroloquinoline quinone biosynthetic process"/>
    <property type="evidence" value="ECO:0007669"/>
    <property type="project" value="UniProtKB-UniRule"/>
</dbReference>
<evidence type="ECO:0000256" key="1">
    <source>
        <dbReference type="ARBA" id="ARBA00004886"/>
    </source>
</evidence>
<evidence type="ECO:0000256" key="2">
    <source>
        <dbReference type="ARBA" id="ARBA00011741"/>
    </source>
</evidence>
<name>A0A3A6R3W5_9VIBR</name>
<reference evidence="5 6" key="1">
    <citation type="submission" date="2018-08" db="EMBL/GenBank/DDBJ databases">
        <title>Vibrio isolated from the Eastern China Marginal Seas.</title>
        <authorList>
            <person name="Li Y."/>
        </authorList>
    </citation>
    <scope>NUCLEOTIDE SEQUENCE [LARGE SCALE GENOMIC DNA]</scope>
    <source>
        <strain evidence="5 6">BEI233</strain>
    </source>
</reference>
<proteinExistence type="inferred from homology"/>
<dbReference type="Proteomes" id="UP000273252">
    <property type="component" value="Unassembled WGS sequence"/>
</dbReference>
<comment type="pathway">
    <text evidence="1 4">Cofactor biosynthesis; pyrroloquinoline quinone biosynthesis.</text>
</comment>
<keyword evidence="3 4" id="KW-0884">PQQ biosynthesis</keyword>
<dbReference type="UniPathway" id="UPA00539"/>
<comment type="caution">
    <text evidence="5">The sequence shown here is derived from an EMBL/GenBank/DDBJ whole genome shotgun (WGS) entry which is preliminary data.</text>
</comment>
<organism evidence="5 6">
    <name type="scientific">Vibrio sinensis</name>
    <dbReference type="NCBI Taxonomy" id="2302434"/>
    <lineage>
        <taxon>Bacteria</taxon>
        <taxon>Pseudomonadati</taxon>
        <taxon>Pseudomonadota</taxon>
        <taxon>Gammaproteobacteria</taxon>
        <taxon>Vibrionales</taxon>
        <taxon>Vibrionaceae</taxon>
        <taxon>Vibrio</taxon>
    </lineage>
</organism>
<evidence type="ECO:0000313" key="6">
    <source>
        <dbReference type="Proteomes" id="UP000273252"/>
    </source>
</evidence>
<comment type="function">
    <text evidence="4">Functions as a PqqA binding protein and presents PqqA to PqqE, in the pyrroloquinoline quinone (PQQ) biosynthetic pathway.</text>
</comment>
<dbReference type="NCBIfam" id="NF002535">
    <property type="entry name" value="PRK02079.1"/>
    <property type="match status" value="1"/>
</dbReference>
<gene>
    <name evidence="4 5" type="primary">pqqD</name>
    <name evidence="5" type="ORF">DZ860_02795</name>
</gene>
<dbReference type="AlphaFoldDB" id="A0A3A6R3W5"/>
<protein>
    <recommendedName>
        <fullName evidence="4">PqqA binding protein</fullName>
    </recommendedName>
    <alternativeName>
        <fullName evidence="4">Coenzyme PQQ synthesis protein D</fullName>
    </alternativeName>
    <alternativeName>
        <fullName evidence="4">Pyrroloquinoline quinone biosynthesis protein D</fullName>
    </alternativeName>
</protein>
<dbReference type="RefSeq" id="WP_120029375.1">
    <property type="nucleotide sequence ID" value="NZ_QVMU01000001.1"/>
</dbReference>
<dbReference type="InterPro" id="IPR022479">
    <property type="entry name" value="PqqD_bac"/>
</dbReference>
<comment type="subunit">
    <text evidence="2 4">Monomer. Interacts with PqqE.</text>
</comment>
<dbReference type="InterPro" id="IPR041881">
    <property type="entry name" value="PqqD_sf"/>
</dbReference>
<dbReference type="Gene3D" id="1.10.10.1150">
    <property type="entry name" value="Coenzyme PQQ synthesis protein D (PqqD)"/>
    <property type="match status" value="1"/>
</dbReference>
<dbReference type="HAMAP" id="MF_00655">
    <property type="entry name" value="PQQ_syn_PqqD"/>
    <property type="match status" value="1"/>
</dbReference>
<dbReference type="Pfam" id="PF05402">
    <property type="entry name" value="PqqD"/>
    <property type="match status" value="1"/>
</dbReference>
<evidence type="ECO:0000313" key="5">
    <source>
        <dbReference type="EMBL" id="RJX75619.1"/>
    </source>
</evidence>
<comment type="similarity">
    <text evidence="4">Belongs to the PqqD family.</text>
</comment>
<dbReference type="GO" id="GO:0048038">
    <property type="term" value="F:quinone binding"/>
    <property type="evidence" value="ECO:0007669"/>
    <property type="project" value="InterPro"/>
</dbReference>
<dbReference type="OrthoDB" id="7356791at2"/>
<dbReference type="EMBL" id="QVMU01000001">
    <property type="protein sequence ID" value="RJX75619.1"/>
    <property type="molecule type" value="Genomic_DNA"/>
</dbReference>
<dbReference type="InterPro" id="IPR008792">
    <property type="entry name" value="PQQD"/>
</dbReference>
<dbReference type="NCBIfam" id="TIGR03859">
    <property type="entry name" value="PQQ_PqqD"/>
    <property type="match status" value="1"/>
</dbReference>